<dbReference type="AlphaFoldDB" id="A0A212J320"/>
<proteinExistence type="predicted"/>
<feature type="transmembrane region" description="Helical" evidence="1">
    <location>
        <begin position="20"/>
        <end position="41"/>
    </location>
</feature>
<accession>A0A212J320</accession>
<keyword evidence="1" id="KW-0472">Membrane</keyword>
<sequence>MFKNATQMYTVSKDYLTYINHIYLIILTKNLNLIFIFVCFVSRNTLFLY</sequence>
<evidence type="ECO:0000313" key="2">
    <source>
        <dbReference type="EMBL" id="SBV93827.1"/>
    </source>
</evidence>
<reference evidence="2" key="1">
    <citation type="submission" date="2016-04" db="EMBL/GenBank/DDBJ databases">
        <authorList>
            <person name="Evans L.H."/>
            <person name="Alamgir A."/>
            <person name="Owens N."/>
            <person name="Weber N.D."/>
            <person name="Virtaneva K."/>
            <person name="Barbian K."/>
            <person name="Babar A."/>
            <person name="Rosenke K."/>
        </authorList>
    </citation>
    <scope>NUCLEOTIDE SEQUENCE</scope>
    <source>
        <strain evidence="2">86-2</strain>
    </source>
</reference>
<organism evidence="2">
    <name type="scientific">uncultured Dysgonomonas sp</name>
    <dbReference type="NCBI Taxonomy" id="206096"/>
    <lineage>
        <taxon>Bacteria</taxon>
        <taxon>Pseudomonadati</taxon>
        <taxon>Bacteroidota</taxon>
        <taxon>Bacteroidia</taxon>
        <taxon>Bacteroidales</taxon>
        <taxon>Dysgonomonadaceae</taxon>
        <taxon>Dysgonomonas</taxon>
        <taxon>environmental samples</taxon>
    </lineage>
</organism>
<keyword evidence="1" id="KW-0812">Transmembrane</keyword>
<protein>
    <submittedName>
        <fullName evidence="2">Uncharacterized protein</fullName>
    </submittedName>
</protein>
<evidence type="ECO:0000256" key="1">
    <source>
        <dbReference type="SAM" id="Phobius"/>
    </source>
</evidence>
<dbReference type="EMBL" id="FLUL01000001">
    <property type="protein sequence ID" value="SBV93827.1"/>
    <property type="molecule type" value="Genomic_DNA"/>
</dbReference>
<keyword evidence="1" id="KW-1133">Transmembrane helix</keyword>
<name>A0A212J320_9BACT</name>
<gene>
    <name evidence="2" type="ORF">KL86DYS2_10612</name>
</gene>